<proteinExistence type="predicted"/>
<reference evidence="2" key="1">
    <citation type="journal article" date="2019" name="Int. J. Syst. Evol. Microbiol.">
        <title>The Global Catalogue of Microorganisms (GCM) 10K type strain sequencing project: providing services to taxonomists for standard genome sequencing and annotation.</title>
        <authorList>
            <consortium name="The Broad Institute Genomics Platform"/>
            <consortium name="The Broad Institute Genome Sequencing Center for Infectious Disease"/>
            <person name="Wu L."/>
            <person name="Ma J."/>
        </authorList>
    </citation>
    <scope>NUCLEOTIDE SEQUENCE [LARGE SCALE GENOMIC DNA]</scope>
    <source>
        <strain evidence="2">JCM 17687</strain>
    </source>
</reference>
<gene>
    <name evidence="1" type="ORF">GCM10023258_27290</name>
</gene>
<keyword evidence="2" id="KW-1185">Reference proteome</keyword>
<dbReference type="RefSeq" id="WP_345508047.1">
    <property type="nucleotide sequence ID" value="NZ_BAABIW010000017.1"/>
</dbReference>
<name>A0ABP9JGY9_9MICO</name>
<dbReference type="EMBL" id="BAABIW010000017">
    <property type="protein sequence ID" value="GAA5030224.1"/>
    <property type="molecule type" value="Genomic_DNA"/>
</dbReference>
<evidence type="ECO:0000313" key="1">
    <source>
        <dbReference type="EMBL" id="GAA5030224.1"/>
    </source>
</evidence>
<sequence>MTDMPSERDLEDVARSREARLQTIINDLVREGGRSQPEVVQALTAAIESDGLGTRPEPWLDAVADEIAQGNAYVVSSHAAQVTDVPHPSTETPSETID</sequence>
<dbReference type="Proteomes" id="UP001500427">
    <property type="component" value="Unassembled WGS sequence"/>
</dbReference>
<comment type="caution">
    <text evidence="1">The sequence shown here is derived from an EMBL/GenBank/DDBJ whole genome shotgun (WGS) entry which is preliminary data.</text>
</comment>
<accession>A0ABP9JGY9</accession>
<organism evidence="1 2">
    <name type="scientific">Terrabacter aeriphilus</name>
    <dbReference type="NCBI Taxonomy" id="515662"/>
    <lineage>
        <taxon>Bacteria</taxon>
        <taxon>Bacillati</taxon>
        <taxon>Actinomycetota</taxon>
        <taxon>Actinomycetes</taxon>
        <taxon>Micrococcales</taxon>
        <taxon>Intrasporangiaceae</taxon>
        <taxon>Terrabacter</taxon>
    </lineage>
</organism>
<protein>
    <submittedName>
        <fullName evidence="1">Uncharacterized protein</fullName>
    </submittedName>
</protein>
<evidence type="ECO:0000313" key="2">
    <source>
        <dbReference type="Proteomes" id="UP001500427"/>
    </source>
</evidence>